<gene>
    <name evidence="2" type="primary">cadI_2</name>
    <name evidence="2" type="ORF">Pla8534_21850</name>
</gene>
<accession>A0A518DRD1</accession>
<dbReference type="Gene3D" id="3.10.180.10">
    <property type="entry name" value="2,3-Dihydroxybiphenyl 1,2-Dioxygenase, domain 1"/>
    <property type="match status" value="1"/>
</dbReference>
<dbReference type="Pfam" id="PF00903">
    <property type="entry name" value="Glyoxalase"/>
    <property type="match status" value="1"/>
</dbReference>
<keyword evidence="3" id="KW-1185">Reference proteome</keyword>
<organism evidence="2 3">
    <name type="scientific">Lignipirellula cremea</name>
    <dbReference type="NCBI Taxonomy" id="2528010"/>
    <lineage>
        <taxon>Bacteria</taxon>
        <taxon>Pseudomonadati</taxon>
        <taxon>Planctomycetota</taxon>
        <taxon>Planctomycetia</taxon>
        <taxon>Pirellulales</taxon>
        <taxon>Pirellulaceae</taxon>
        <taxon>Lignipirellula</taxon>
    </lineage>
</organism>
<evidence type="ECO:0000259" key="1">
    <source>
        <dbReference type="PROSITE" id="PS51819"/>
    </source>
</evidence>
<dbReference type="PROSITE" id="PS51819">
    <property type="entry name" value="VOC"/>
    <property type="match status" value="1"/>
</dbReference>
<dbReference type="AlphaFoldDB" id="A0A518DRD1"/>
<dbReference type="InterPro" id="IPR004360">
    <property type="entry name" value="Glyas_Fos-R_dOase_dom"/>
</dbReference>
<evidence type="ECO:0000313" key="3">
    <source>
        <dbReference type="Proteomes" id="UP000317648"/>
    </source>
</evidence>
<dbReference type="Proteomes" id="UP000317648">
    <property type="component" value="Chromosome"/>
</dbReference>
<dbReference type="PANTHER" id="PTHR41294">
    <property type="entry name" value="CADMIUM-INDUCED PROTEIN CADI"/>
    <property type="match status" value="1"/>
</dbReference>
<sequence>MAKLPLSHLTSVVDIMVTRLTNHQTEQTKNRRTPGDSLMTPESAVDFPGQFRLHVALNVSDVERSKAFYTLLLGTGPSKERPRYAKFEPTDPSVNLSLNQIDEPIAVAGGSAHFGVQVKTVAAVHAALERFREAGRETLTEEATTCCYAVQDKVWVVDPDGHKWEVFVVLQSDAKDELYAQSGCCSPSLVSLSSSSCSVPSRAIDSPLRE</sequence>
<name>A0A518DRD1_9BACT</name>
<dbReference type="InterPro" id="IPR052393">
    <property type="entry name" value="Cadmium-induced_rsp"/>
</dbReference>
<dbReference type="GO" id="GO:0046686">
    <property type="term" value="P:response to cadmium ion"/>
    <property type="evidence" value="ECO:0007669"/>
    <property type="project" value="TreeGrafter"/>
</dbReference>
<dbReference type="SUPFAM" id="SSF54593">
    <property type="entry name" value="Glyoxalase/Bleomycin resistance protein/Dihydroxybiphenyl dioxygenase"/>
    <property type="match status" value="1"/>
</dbReference>
<dbReference type="KEGG" id="lcre:Pla8534_21850"/>
<feature type="domain" description="VOC" evidence="1">
    <location>
        <begin position="51"/>
        <end position="169"/>
    </location>
</feature>
<dbReference type="InterPro" id="IPR049789">
    <property type="entry name" value="ArsI/CadI-like"/>
</dbReference>
<dbReference type="InterPro" id="IPR029068">
    <property type="entry name" value="Glyas_Bleomycin-R_OHBP_Dase"/>
</dbReference>
<dbReference type="InterPro" id="IPR037523">
    <property type="entry name" value="VOC_core"/>
</dbReference>
<dbReference type="PANTHER" id="PTHR41294:SF1">
    <property type="entry name" value="CADMIUM-INDUCED PROTEIN CADI"/>
    <property type="match status" value="1"/>
</dbReference>
<dbReference type="EMBL" id="CP036433">
    <property type="protein sequence ID" value="QDU94395.1"/>
    <property type="molecule type" value="Genomic_DNA"/>
</dbReference>
<dbReference type="NCBIfam" id="NF041414">
    <property type="entry name" value="ArsI_CadI_VOC"/>
    <property type="match status" value="1"/>
</dbReference>
<reference evidence="2 3" key="1">
    <citation type="submission" date="2019-02" db="EMBL/GenBank/DDBJ databases">
        <title>Deep-cultivation of Planctomycetes and their phenomic and genomic characterization uncovers novel biology.</title>
        <authorList>
            <person name="Wiegand S."/>
            <person name="Jogler M."/>
            <person name="Boedeker C."/>
            <person name="Pinto D."/>
            <person name="Vollmers J."/>
            <person name="Rivas-Marin E."/>
            <person name="Kohn T."/>
            <person name="Peeters S.H."/>
            <person name="Heuer A."/>
            <person name="Rast P."/>
            <person name="Oberbeckmann S."/>
            <person name="Bunk B."/>
            <person name="Jeske O."/>
            <person name="Meyerdierks A."/>
            <person name="Storesund J.E."/>
            <person name="Kallscheuer N."/>
            <person name="Luecker S."/>
            <person name="Lage O.M."/>
            <person name="Pohl T."/>
            <person name="Merkel B.J."/>
            <person name="Hornburger P."/>
            <person name="Mueller R.-W."/>
            <person name="Bruemmer F."/>
            <person name="Labrenz M."/>
            <person name="Spormann A.M."/>
            <person name="Op den Camp H."/>
            <person name="Overmann J."/>
            <person name="Amann R."/>
            <person name="Jetten M.S.M."/>
            <person name="Mascher T."/>
            <person name="Medema M.H."/>
            <person name="Devos D.P."/>
            <person name="Kaster A.-K."/>
            <person name="Ovreas L."/>
            <person name="Rohde M."/>
            <person name="Galperin M.Y."/>
            <person name="Jogler C."/>
        </authorList>
    </citation>
    <scope>NUCLEOTIDE SEQUENCE [LARGE SCALE GENOMIC DNA]</scope>
    <source>
        <strain evidence="2 3">Pla85_3_4</strain>
    </source>
</reference>
<evidence type="ECO:0000313" key="2">
    <source>
        <dbReference type="EMBL" id="QDU94395.1"/>
    </source>
</evidence>
<proteinExistence type="predicted"/>
<protein>
    <submittedName>
        <fullName evidence="2">Cadmium-induced protein CadI</fullName>
    </submittedName>
</protein>